<dbReference type="InterPro" id="IPR035069">
    <property type="entry name" value="TTHA1013/TTHA0281-like"/>
</dbReference>
<protein>
    <submittedName>
        <fullName evidence="2">Prevent-host-death family protein</fullName>
    </submittedName>
</protein>
<dbReference type="EMBL" id="SLWN01000008">
    <property type="protein sequence ID" value="TCO24681.1"/>
    <property type="molecule type" value="Genomic_DNA"/>
</dbReference>
<proteinExistence type="inferred from homology"/>
<dbReference type="Gene3D" id="3.40.1620.10">
    <property type="entry name" value="YefM-like domain"/>
    <property type="match status" value="1"/>
</dbReference>
<name>A0A4R2HBH2_9ACTN</name>
<dbReference type="RefSeq" id="WP_132211505.1">
    <property type="nucleotide sequence ID" value="NZ_SLWN01000008.1"/>
</dbReference>
<dbReference type="Pfam" id="PF12910">
    <property type="entry name" value="PHD_like"/>
    <property type="match status" value="1"/>
</dbReference>
<evidence type="ECO:0000313" key="3">
    <source>
        <dbReference type="Proteomes" id="UP000294508"/>
    </source>
</evidence>
<evidence type="ECO:0000313" key="2">
    <source>
        <dbReference type="EMBL" id="TCO24681.1"/>
    </source>
</evidence>
<dbReference type="SUPFAM" id="SSF143120">
    <property type="entry name" value="YefM-like"/>
    <property type="match status" value="1"/>
</dbReference>
<comment type="caution">
    <text evidence="2">The sequence shown here is derived from an EMBL/GenBank/DDBJ whole genome shotgun (WGS) entry which is preliminary data.</text>
</comment>
<organism evidence="2 3">
    <name type="scientific">Kribbella steppae</name>
    <dbReference type="NCBI Taxonomy" id="2512223"/>
    <lineage>
        <taxon>Bacteria</taxon>
        <taxon>Bacillati</taxon>
        <taxon>Actinomycetota</taxon>
        <taxon>Actinomycetes</taxon>
        <taxon>Propionibacteriales</taxon>
        <taxon>Kribbellaceae</taxon>
        <taxon>Kribbella</taxon>
    </lineage>
</organism>
<dbReference type="InterPro" id="IPR036165">
    <property type="entry name" value="YefM-like_sf"/>
</dbReference>
<dbReference type="OrthoDB" id="3384455at2"/>
<dbReference type="NCBIfam" id="TIGR01552">
    <property type="entry name" value="phd_fam"/>
    <property type="match status" value="1"/>
</dbReference>
<dbReference type="Proteomes" id="UP000294508">
    <property type="component" value="Unassembled WGS sequence"/>
</dbReference>
<dbReference type="SUPFAM" id="SSF143100">
    <property type="entry name" value="TTHA1013/TTHA0281-like"/>
    <property type="match status" value="1"/>
</dbReference>
<gene>
    <name evidence="2" type="ORF">EV652_108214</name>
</gene>
<accession>A0A4R2HBH2</accession>
<comment type="similarity">
    <text evidence="1">Belongs to the phD/YefM antitoxin family.</text>
</comment>
<dbReference type="AlphaFoldDB" id="A0A4R2HBH2"/>
<dbReference type="Gene3D" id="3.30.160.620">
    <property type="match status" value="1"/>
</dbReference>
<sequence length="136" mass="15076">MSSQVEYRSAREAREHFKDILDAADDGRPATVTRDARRVAAVDADRLVHFLARVRPSGAEAVAENDGWSLFIPGLPVAADGATLDEAVEEMIDALRDYAEEWADHLRLAPNHAENWGLVQIVALSSDQQLRDWLLA</sequence>
<dbReference type="InterPro" id="IPR035424">
    <property type="entry name" value="Antitoxin_RelB"/>
</dbReference>
<evidence type="ECO:0000256" key="1">
    <source>
        <dbReference type="ARBA" id="ARBA00009981"/>
    </source>
</evidence>
<reference evidence="2 3" key="1">
    <citation type="journal article" date="2015" name="Stand. Genomic Sci.">
        <title>Genomic Encyclopedia of Bacterial and Archaeal Type Strains, Phase III: the genomes of soil and plant-associated and newly described type strains.</title>
        <authorList>
            <person name="Whitman W.B."/>
            <person name="Woyke T."/>
            <person name="Klenk H.P."/>
            <person name="Zhou Y."/>
            <person name="Lilburn T.G."/>
            <person name="Beck B.J."/>
            <person name="De Vos P."/>
            <person name="Vandamme P."/>
            <person name="Eisen J.A."/>
            <person name="Garrity G."/>
            <person name="Hugenholtz P."/>
            <person name="Kyrpides N.C."/>
        </authorList>
    </citation>
    <scope>NUCLEOTIDE SEQUENCE [LARGE SCALE GENOMIC DNA]</scope>
    <source>
        <strain evidence="2 3">VKM Ac-2572</strain>
    </source>
</reference>
<keyword evidence="3" id="KW-1185">Reference proteome</keyword>